<dbReference type="OrthoDB" id="1926101at2"/>
<comment type="caution">
    <text evidence="2">The sequence shown here is derived from an EMBL/GenBank/DDBJ whole genome shotgun (WGS) entry which is preliminary data.</text>
</comment>
<organism evidence="2 3">
    <name type="scientific">Guptibacillus hwajinpoensis</name>
    <dbReference type="NCBI Taxonomy" id="208199"/>
    <lineage>
        <taxon>Bacteria</taxon>
        <taxon>Bacillati</taxon>
        <taxon>Bacillota</taxon>
        <taxon>Bacilli</taxon>
        <taxon>Bacillales</taxon>
        <taxon>Guptibacillaceae</taxon>
        <taxon>Guptibacillus</taxon>
    </lineage>
</organism>
<keyword evidence="1" id="KW-0472">Membrane</keyword>
<evidence type="ECO:0000313" key="3">
    <source>
        <dbReference type="Proteomes" id="UP000035996"/>
    </source>
</evidence>
<keyword evidence="1" id="KW-1133">Transmembrane helix</keyword>
<keyword evidence="3" id="KW-1185">Reference proteome</keyword>
<proteinExistence type="predicted"/>
<dbReference type="AlphaFoldDB" id="A0A0J6D160"/>
<feature type="transmembrane region" description="Helical" evidence="1">
    <location>
        <begin position="103"/>
        <end position="121"/>
    </location>
</feature>
<sequence>MRTLHPVNLTLFGVFLISLAVMMLIVYNDTDSKYDMVIVISCLVYFFLYVGYVTIIALLKTIRMNRDEKKARILKFLAWFLVLSVVDIATSFVTSSEIRSEDFFVPFGMAIGIAFFDVMFFKKRRYS</sequence>
<feature type="transmembrane region" description="Helical" evidence="1">
    <location>
        <begin position="38"/>
        <end position="59"/>
    </location>
</feature>
<evidence type="ECO:0000256" key="1">
    <source>
        <dbReference type="SAM" id="Phobius"/>
    </source>
</evidence>
<protein>
    <submittedName>
        <fullName evidence="2">Uncharacterized protein</fullName>
    </submittedName>
</protein>
<accession>A0A0J6D160</accession>
<dbReference type="RefSeq" id="WP_048309083.1">
    <property type="nucleotide sequence ID" value="NZ_CP119526.1"/>
</dbReference>
<dbReference type="EMBL" id="LELK01000001">
    <property type="protein sequence ID" value="KMM37999.1"/>
    <property type="molecule type" value="Genomic_DNA"/>
</dbReference>
<name>A0A0J6D160_9BACL</name>
<dbReference type="Proteomes" id="UP000035996">
    <property type="component" value="Unassembled WGS sequence"/>
</dbReference>
<evidence type="ECO:0000313" key="2">
    <source>
        <dbReference type="EMBL" id="KMM37999.1"/>
    </source>
</evidence>
<feature type="transmembrane region" description="Helical" evidence="1">
    <location>
        <begin position="71"/>
        <end position="91"/>
    </location>
</feature>
<keyword evidence="1" id="KW-0812">Transmembrane</keyword>
<feature type="transmembrane region" description="Helical" evidence="1">
    <location>
        <begin position="7"/>
        <end position="26"/>
    </location>
</feature>
<reference evidence="2" key="1">
    <citation type="submission" date="2015-06" db="EMBL/GenBank/DDBJ databases">
        <authorList>
            <person name="Liu B."/>
            <person name="Wang J."/>
            <person name="Zhu Y."/>
            <person name="Liu G."/>
            <person name="Chen Q."/>
            <person name="Zheng C."/>
            <person name="Che J."/>
            <person name="Ge C."/>
            <person name="Shi H."/>
            <person name="Pan Z."/>
            <person name="Liu X."/>
        </authorList>
    </citation>
    <scope>NUCLEOTIDE SEQUENCE [LARGE SCALE GENOMIC DNA]</scope>
    <source>
        <strain evidence="2">DSM 16346</strain>
    </source>
</reference>
<gene>
    <name evidence="2" type="ORF">AB986_01325</name>
</gene>